<comment type="caution">
    <text evidence="1">The sequence shown here is derived from an EMBL/GenBank/DDBJ whole genome shotgun (WGS) entry which is preliminary data.</text>
</comment>
<evidence type="ECO:0000313" key="1">
    <source>
        <dbReference type="EMBL" id="PLX15935.1"/>
    </source>
</evidence>
<accession>A0A2N5ZB87</accession>
<name>A0A2N5ZB87_MUIH1</name>
<organism evidence="1 2">
    <name type="scientific">Muiribacterium halophilum</name>
    <dbReference type="NCBI Taxonomy" id="2053465"/>
    <lineage>
        <taxon>Bacteria</taxon>
        <taxon>Candidatus Muiribacteriota</taxon>
        <taxon>Candidatus Muiribacteriia</taxon>
        <taxon>Candidatus Muiribacteriales</taxon>
        <taxon>Candidatus Muiribacteriaceae</taxon>
        <taxon>Candidatus Muiribacterium</taxon>
    </lineage>
</organism>
<proteinExistence type="predicted"/>
<evidence type="ECO:0000313" key="2">
    <source>
        <dbReference type="Proteomes" id="UP000234857"/>
    </source>
</evidence>
<dbReference type="AlphaFoldDB" id="A0A2N5ZB87"/>
<protein>
    <recommendedName>
        <fullName evidence="3">DUF4911 domain-containing protein</fullName>
    </recommendedName>
</protein>
<evidence type="ECO:0008006" key="3">
    <source>
        <dbReference type="Google" id="ProtNLM"/>
    </source>
</evidence>
<gene>
    <name evidence="1" type="ORF">C0601_11795</name>
</gene>
<sequence>MDIDTVSFYYKTKKEKMSEIVLRIEEFEGLAGAVIVDSKEHIIEFQVPPNSCEQFLDIIDFFVAKGYCEAVKTFRKA</sequence>
<reference evidence="1 2" key="1">
    <citation type="submission" date="2017-11" db="EMBL/GenBank/DDBJ databases">
        <title>Genome-resolved metagenomics identifies genetic mobility, metabolic interactions, and unexpected diversity in perchlorate-reducing communities.</title>
        <authorList>
            <person name="Barnum T.P."/>
            <person name="Figueroa I.A."/>
            <person name="Carlstrom C.I."/>
            <person name="Lucas L.N."/>
            <person name="Engelbrektson A.L."/>
            <person name="Coates J.D."/>
        </authorList>
    </citation>
    <scope>NUCLEOTIDE SEQUENCE [LARGE SCALE GENOMIC DNA]</scope>
    <source>
        <strain evidence="1">BM706</strain>
    </source>
</reference>
<dbReference type="EMBL" id="PKTG01000125">
    <property type="protein sequence ID" value="PLX15935.1"/>
    <property type="molecule type" value="Genomic_DNA"/>
</dbReference>
<dbReference type="Proteomes" id="UP000234857">
    <property type="component" value="Unassembled WGS sequence"/>
</dbReference>